<keyword evidence="5" id="KW-0479">Metal-binding</keyword>
<keyword evidence="6" id="KW-0560">Oxidoreductase</keyword>
<dbReference type="SFLD" id="SFLDS00029">
    <property type="entry name" value="Radical_SAM"/>
    <property type="match status" value="1"/>
</dbReference>
<evidence type="ECO:0000256" key="2">
    <source>
        <dbReference type="ARBA" id="ARBA00009777"/>
    </source>
</evidence>
<sequence length="241" mass="27620">MEQRKERRIQLEEACENLKFARTVLTSLLDYPKSVSVVLFTVGCNFCCPYCHNPELVLAKVSIAEEEEIFEEIRRRKITNRVVITGGEPTVHEDLPAFIRKLKKSDHLVKLDTNGSNPRMVEDLLSDGLLDYVALDIKSGIEKFHTVTGLSEESAKEMFKNVLETLRLLKQYSVPHEVRTTYVPGLLDERDIAEIKELVGDSTWYLQRFRPQKTLSLYTNVTSSSYEDLFKLASKFGAKAR</sequence>
<dbReference type="PANTHER" id="PTHR30352:SF13">
    <property type="entry name" value="GLYCYL-RADICAL ENZYME ACTIVATING ENZYME YJJW-RELATED"/>
    <property type="match status" value="1"/>
</dbReference>
<dbReference type="GO" id="GO:0046872">
    <property type="term" value="F:metal ion binding"/>
    <property type="evidence" value="ECO:0007669"/>
    <property type="project" value="UniProtKB-KW"/>
</dbReference>
<keyword evidence="7" id="KW-0408">Iron</keyword>
<dbReference type="Gene3D" id="3.20.20.70">
    <property type="entry name" value="Aldolase class I"/>
    <property type="match status" value="1"/>
</dbReference>
<dbReference type="InterPro" id="IPR001989">
    <property type="entry name" value="Radical_activat_CS"/>
</dbReference>
<dbReference type="PROSITE" id="PS01087">
    <property type="entry name" value="RADICAL_ACTIVATING"/>
    <property type="match status" value="1"/>
</dbReference>
<dbReference type="NCBIfam" id="TIGR02495">
    <property type="entry name" value="NrdG2"/>
    <property type="match status" value="1"/>
</dbReference>
<comment type="caution">
    <text evidence="10">The sequence shown here is derived from an EMBL/GenBank/DDBJ whole genome shotgun (WGS) entry which is preliminary data.</text>
</comment>
<evidence type="ECO:0000256" key="8">
    <source>
        <dbReference type="ARBA" id="ARBA00023014"/>
    </source>
</evidence>
<comment type="similarity">
    <text evidence="2">Belongs to the organic radical-activating enzymes family.</text>
</comment>
<dbReference type="SFLD" id="SFLDG01094">
    <property type="entry name" value="Uncharacterised_Radical_SAM_Su"/>
    <property type="match status" value="1"/>
</dbReference>
<organism evidence="10">
    <name type="scientific">Pseudothermotoga hypogea</name>
    <dbReference type="NCBI Taxonomy" id="57487"/>
    <lineage>
        <taxon>Bacteria</taxon>
        <taxon>Thermotogati</taxon>
        <taxon>Thermotogota</taxon>
        <taxon>Thermotogae</taxon>
        <taxon>Thermotogales</taxon>
        <taxon>Thermotogaceae</taxon>
        <taxon>Pseudothermotoga</taxon>
    </lineage>
</organism>
<keyword evidence="4" id="KW-0949">S-adenosyl-L-methionine</keyword>
<proteinExistence type="inferred from homology"/>
<evidence type="ECO:0000256" key="1">
    <source>
        <dbReference type="ARBA" id="ARBA00001966"/>
    </source>
</evidence>
<dbReference type="AlphaFoldDB" id="A0A832I7U0"/>
<dbReference type="InterPro" id="IPR013785">
    <property type="entry name" value="Aldolase_TIM"/>
</dbReference>
<evidence type="ECO:0000313" key="10">
    <source>
        <dbReference type="EMBL" id="HGZ78779.1"/>
    </source>
</evidence>
<keyword evidence="8" id="KW-0411">Iron-sulfur</keyword>
<dbReference type="PANTHER" id="PTHR30352">
    <property type="entry name" value="PYRUVATE FORMATE-LYASE-ACTIVATING ENZYME"/>
    <property type="match status" value="1"/>
</dbReference>
<evidence type="ECO:0000256" key="6">
    <source>
        <dbReference type="ARBA" id="ARBA00023002"/>
    </source>
</evidence>
<dbReference type="InterPro" id="IPR034457">
    <property type="entry name" value="Organic_radical-activating"/>
</dbReference>
<evidence type="ECO:0000256" key="4">
    <source>
        <dbReference type="ARBA" id="ARBA00022691"/>
    </source>
</evidence>
<dbReference type="SUPFAM" id="SSF102114">
    <property type="entry name" value="Radical SAM enzymes"/>
    <property type="match status" value="1"/>
</dbReference>
<evidence type="ECO:0000256" key="7">
    <source>
        <dbReference type="ARBA" id="ARBA00023004"/>
    </source>
</evidence>
<dbReference type="Pfam" id="PF04055">
    <property type="entry name" value="Radical_SAM"/>
    <property type="match status" value="1"/>
</dbReference>
<accession>A0A832I7U0</accession>
<dbReference type="CDD" id="cd01335">
    <property type="entry name" value="Radical_SAM"/>
    <property type="match status" value="1"/>
</dbReference>
<protein>
    <submittedName>
        <fullName evidence="10">Anaerobic ribonucleoside-triphosphate reductase activating protein</fullName>
    </submittedName>
</protein>
<keyword evidence="3" id="KW-0004">4Fe-4S</keyword>
<evidence type="ECO:0000256" key="5">
    <source>
        <dbReference type="ARBA" id="ARBA00022723"/>
    </source>
</evidence>
<evidence type="ECO:0000259" key="9">
    <source>
        <dbReference type="PROSITE" id="PS51918"/>
    </source>
</evidence>
<name>A0A832I7U0_9THEM</name>
<dbReference type="SFLD" id="SFLDG01067">
    <property type="entry name" value="SPASM/twitch_domain_containing"/>
    <property type="match status" value="1"/>
</dbReference>
<feature type="domain" description="Radical SAM core" evidence="9">
    <location>
        <begin position="29"/>
        <end position="241"/>
    </location>
</feature>
<reference evidence="10" key="1">
    <citation type="journal article" date="2020" name="mSystems">
        <title>Genome- and Community-Level Interaction Insights into Carbon Utilization and Element Cycling Functions of Hydrothermarchaeota in Hydrothermal Sediment.</title>
        <authorList>
            <person name="Zhou Z."/>
            <person name="Liu Y."/>
            <person name="Xu W."/>
            <person name="Pan J."/>
            <person name="Luo Z.H."/>
            <person name="Li M."/>
        </authorList>
    </citation>
    <scope>NUCLEOTIDE SEQUENCE [LARGE SCALE GENOMIC DNA]</scope>
    <source>
        <strain evidence="10">SpSt-86</strain>
    </source>
</reference>
<dbReference type="PROSITE" id="PS51918">
    <property type="entry name" value="RADICAL_SAM"/>
    <property type="match status" value="1"/>
</dbReference>
<dbReference type="GO" id="GO:0016491">
    <property type="term" value="F:oxidoreductase activity"/>
    <property type="evidence" value="ECO:0007669"/>
    <property type="project" value="UniProtKB-KW"/>
</dbReference>
<comment type="cofactor">
    <cofactor evidence="1">
        <name>[4Fe-4S] cluster</name>
        <dbReference type="ChEBI" id="CHEBI:49883"/>
    </cofactor>
</comment>
<evidence type="ECO:0000256" key="3">
    <source>
        <dbReference type="ARBA" id="ARBA00022485"/>
    </source>
</evidence>
<dbReference type="InterPro" id="IPR007197">
    <property type="entry name" value="rSAM"/>
</dbReference>
<dbReference type="GO" id="GO:0051539">
    <property type="term" value="F:4 iron, 4 sulfur cluster binding"/>
    <property type="evidence" value="ECO:0007669"/>
    <property type="project" value="UniProtKB-KW"/>
</dbReference>
<dbReference type="InterPro" id="IPR058240">
    <property type="entry name" value="rSAM_sf"/>
</dbReference>
<dbReference type="EMBL" id="DTKQ01000017">
    <property type="protein sequence ID" value="HGZ78779.1"/>
    <property type="molecule type" value="Genomic_DNA"/>
</dbReference>
<dbReference type="InterPro" id="IPR012840">
    <property type="entry name" value="NrdG2"/>
</dbReference>
<gene>
    <name evidence="10" type="ORF">ENW55_02200</name>
</gene>